<evidence type="ECO:0000313" key="2">
    <source>
        <dbReference type="EMBL" id="AIO02136.1"/>
    </source>
</evidence>
<evidence type="ECO:0000313" key="3">
    <source>
        <dbReference type="Proteomes" id="UP000063063"/>
    </source>
</evidence>
<feature type="repeat" description="ANK" evidence="1">
    <location>
        <begin position="257"/>
        <end position="289"/>
    </location>
</feature>
<reference evidence="2 3" key="1">
    <citation type="journal article" date="2015" name="Sci. Rep.">
        <title>The genome of Leishmania panamensis: insights into genomics of the L. (Viannia) subgenus.</title>
        <authorList>
            <person name="Llanes A."/>
            <person name="Restrepo C.M."/>
            <person name="Vecchio G.D."/>
            <person name="Anguizola F.J."/>
            <person name="Lleonart R."/>
        </authorList>
    </citation>
    <scope>NUCLEOTIDE SEQUENCE [LARGE SCALE GENOMIC DNA]</scope>
    <source>
        <strain evidence="2 3">MHOM/PA/94/PSC-1</strain>
    </source>
</reference>
<keyword evidence="3" id="KW-1185">Reference proteome</keyword>
<dbReference type="Gene3D" id="1.25.40.20">
    <property type="entry name" value="Ankyrin repeat-containing domain"/>
    <property type="match status" value="1"/>
</dbReference>
<evidence type="ECO:0000256" key="1">
    <source>
        <dbReference type="PROSITE-ProRule" id="PRU00023"/>
    </source>
</evidence>
<proteinExistence type="predicted"/>
<gene>
    <name evidence="2" type="ORF">LPMP_345170</name>
</gene>
<keyword evidence="1" id="KW-0040">ANK repeat</keyword>
<dbReference type="KEGG" id="lpan:LPMP_345170"/>
<dbReference type="InterPro" id="IPR036770">
    <property type="entry name" value="Ankyrin_rpt-contain_sf"/>
</dbReference>
<dbReference type="AlphaFoldDB" id="A0A088S1S1"/>
<sequence>MPSCAIVNDLADFSPLEYMQRAVKNSDCRTPIIFVQQDGDPFQSVCYLAKQCDSAVWSFDVAQLQSAQNIMDYIDVGINNGDWVYVTNCDLVDESYFRDVARTLYQILPEPHRYPRREVFRCFFGVTVPFDLNAPVGLPFPLLFMHTALVSRPTAAPGSKWSRIMPADKPLFSVAALKHQQRREAGRESDSESDLDETDRISGVIFLRAAERNRGIGQSVVTLAKHQMVQAIDEQDDGLIRRLVSSGEVDLSRKLKDGMTPFQYACCKELTESVRTLLLVGADPNAPREADGRPPLFMAIDDMELAKVLVEGGANLFSKFEGYRADTHPDTAPDVAAYLGEERKYM</sequence>
<dbReference type="SUPFAM" id="SSF48403">
    <property type="entry name" value="Ankyrin repeat"/>
    <property type="match status" value="1"/>
</dbReference>
<dbReference type="VEuPathDB" id="TriTrypDB:LPMP_345170"/>
<protein>
    <submittedName>
        <fullName evidence="2">Uncharacterized protein</fullName>
    </submittedName>
</protein>
<dbReference type="EMBL" id="CP009403">
    <property type="protein sequence ID" value="AIO02136.1"/>
    <property type="molecule type" value="Genomic_DNA"/>
</dbReference>
<accession>A0A088S1S1</accession>
<organism evidence="2 3">
    <name type="scientific">Leishmania panamensis</name>
    <dbReference type="NCBI Taxonomy" id="5679"/>
    <lineage>
        <taxon>Eukaryota</taxon>
        <taxon>Discoba</taxon>
        <taxon>Euglenozoa</taxon>
        <taxon>Kinetoplastea</taxon>
        <taxon>Metakinetoplastina</taxon>
        <taxon>Trypanosomatida</taxon>
        <taxon>Trypanosomatidae</taxon>
        <taxon>Leishmaniinae</taxon>
        <taxon>Leishmania</taxon>
        <taxon>Leishmania guyanensis species complex</taxon>
    </lineage>
</organism>
<dbReference type="Proteomes" id="UP000063063">
    <property type="component" value="Chromosome 34"/>
</dbReference>
<dbReference type="InterPro" id="IPR002110">
    <property type="entry name" value="Ankyrin_rpt"/>
</dbReference>
<dbReference type="InterPro" id="IPR027417">
    <property type="entry name" value="P-loop_NTPase"/>
</dbReference>
<name>A0A088S1S1_LEIPA</name>
<dbReference type="Pfam" id="PF12796">
    <property type="entry name" value="Ank_2"/>
    <property type="match status" value="1"/>
</dbReference>
<dbReference type="GeneID" id="22579022"/>
<dbReference type="Gene3D" id="3.40.50.300">
    <property type="entry name" value="P-loop containing nucleotide triphosphate hydrolases"/>
    <property type="match status" value="1"/>
</dbReference>
<dbReference type="SMART" id="SM00248">
    <property type="entry name" value="ANK"/>
    <property type="match status" value="2"/>
</dbReference>
<dbReference type="eggNOG" id="ENOG502RX9F">
    <property type="taxonomic scope" value="Eukaryota"/>
</dbReference>
<dbReference type="OrthoDB" id="426293at2759"/>
<dbReference type="PROSITE" id="PS50088">
    <property type="entry name" value="ANK_REPEAT"/>
    <property type="match status" value="1"/>
</dbReference>
<dbReference type="VEuPathDB" id="TriTrypDB:LPAL13_340059900"/>
<dbReference type="RefSeq" id="XP_010702936.1">
    <property type="nucleotide sequence ID" value="XM_010704634.1"/>
</dbReference>